<feature type="compositionally biased region" description="Basic and acidic residues" evidence="2">
    <location>
        <begin position="201"/>
        <end position="212"/>
    </location>
</feature>
<dbReference type="InterPro" id="IPR027973">
    <property type="entry name" value="FSAF1-like"/>
</dbReference>
<feature type="coiled-coil region" evidence="1">
    <location>
        <begin position="27"/>
        <end position="54"/>
    </location>
</feature>
<gene>
    <name evidence="3" type="ORF">PHYBLDRAFT_58718</name>
</gene>
<evidence type="ECO:0000313" key="4">
    <source>
        <dbReference type="Proteomes" id="UP000077315"/>
    </source>
</evidence>
<feature type="compositionally biased region" description="Basic and acidic residues" evidence="2">
    <location>
        <begin position="72"/>
        <end position="82"/>
    </location>
</feature>
<dbReference type="PANTHER" id="PTHR28096">
    <property type="entry name" value="PROTEIN FAF1"/>
    <property type="match status" value="1"/>
</dbReference>
<dbReference type="STRING" id="763407.A0A167QGR7"/>
<name>A0A167QGR7_PHYB8</name>
<dbReference type="EMBL" id="KV440972">
    <property type="protein sequence ID" value="OAD79670.1"/>
    <property type="molecule type" value="Genomic_DNA"/>
</dbReference>
<protein>
    <submittedName>
        <fullName evidence="3">Uncharacterized protein</fullName>
    </submittedName>
</protein>
<dbReference type="GeneID" id="29001282"/>
<evidence type="ECO:0000313" key="3">
    <source>
        <dbReference type="EMBL" id="OAD79670.1"/>
    </source>
</evidence>
<dbReference type="GO" id="GO:0000462">
    <property type="term" value="P:maturation of SSU-rRNA from tricistronic rRNA transcript (SSU-rRNA, 5.8S rRNA, LSU-rRNA)"/>
    <property type="evidence" value="ECO:0007669"/>
    <property type="project" value="TreeGrafter"/>
</dbReference>
<feature type="compositionally biased region" description="Basic residues" evidence="2">
    <location>
        <begin position="237"/>
        <end position="255"/>
    </location>
</feature>
<proteinExistence type="predicted"/>
<evidence type="ECO:0000256" key="2">
    <source>
        <dbReference type="SAM" id="MobiDB-lite"/>
    </source>
</evidence>
<dbReference type="Proteomes" id="UP000077315">
    <property type="component" value="Unassembled WGS sequence"/>
</dbReference>
<dbReference type="OrthoDB" id="5556956at2759"/>
<dbReference type="AlphaFoldDB" id="A0A167QGR7"/>
<dbReference type="PANTHER" id="PTHR28096:SF1">
    <property type="entry name" value="PROTEIN FAF1"/>
    <property type="match status" value="1"/>
</dbReference>
<organism evidence="3 4">
    <name type="scientific">Phycomyces blakesleeanus (strain ATCC 8743b / DSM 1359 / FGSC 10004 / NBRC 33097 / NRRL 1555)</name>
    <dbReference type="NCBI Taxonomy" id="763407"/>
    <lineage>
        <taxon>Eukaryota</taxon>
        <taxon>Fungi</taxon>
        <taxon>Fungi incertae sedis</taxon>
        <taxon>Mucoromycota</taxon>
        <taxon>Mucoromycotina</taxon>
        <taxon>Mucoromycetes</taxon>
        <taxon>Mucorales</taxon>
        <taxon>Phycomycetaceae</taxon>
        <taxon>Phycomyces</taxon>
    </lineage>
</organism>
<dbReference type="VEuPathDB" id="FungiDB:PHYBLDRAFT_58718"/>
<sequence>MSDRVSMTELGSLASLISSVKANTATNSMLQNEEKELLAKKKKKNAEIAALAAKVSGPTVVVFDGSSLRKKATGESKAEKRAFMSSKISKPEPSLSAIPKPLSEKDQEEEEENDRHDKDLKELLATTKLLEEYQLEEMSGKERRKHMMAKMEALGVKASANGKVPLAMHLGMEAKKSERQQQKLQNAKDLGLYDKSTRHLYVDKKEKERSKDTGITNGIGKMKGAMLTISKNELKRVSRQGVKKAKGPKQTKKRK</sequence>
<dbReference type="RefSeq" id="XP_018297710.1">
    <property type="nucleotide sequence ID" value="XM_018440376.1"/>
</dbReference>
<accession>A0A167QGR7</accession>
<reference evidence="4" key="1">
    <citation type="submission" date="2015-06" db="EMBL/GenBank/DDBJ databases">
        <title>Expansion of signal transduction pathways in fungi by whole-genome duplication.</title>
        <authorList>
            <consortium name="DOE Joint Genome Institute"/>
            <person name="Corrochano L.M."/>
            <person name="Kuo A."/>
            <person name="Marcet-Houben M."/>
            <person name="Polaino S."/>
            <person name="Salamov A."/>
            <person name="Villalobos J.M."/>
            <person name="Alvarez M.I."/>
            <person name="Avalos J."/>
            <person name="Benito E.P."/>
            <person name="Benoit I."/>
            <person name="Burger G."/>
            <person name="Camino L.P."/>
            <person name="Canovas D."/>
            <person name="Cerda-Olmedo E."/>
            <person name="Cheng J.-F."/>
            <person name="Dominguez A."/>
            <person name="Elias M."/>
            <person name="Eslava A.P."/>
            <person name="Glaser F."/>
            <person name="Grimwood J."/>
            <person name="Gutierrez G."/>
            <person name="Heitman J."/>
            <person name="Henrissat B."/>
            <person name="Iturriaga E.A."/>
            <person name="Lang B.F."/>
            <person name="Lavin J.L."/>
            <person name="Lee S."/>
            <person name="Li W."/>
            <person name="Lindquist E."/>
            <person name="Lopez-Garcia S."/>
            <person name="Luque E.M."/>
            <person name="Marcos A.T."/>
            <person name="Martin J."/>
            <person name="McCluskey K."/>
            <person name="Medina H.R."/>
            <person name="Miralles-Duran A."/>
            <person name="Miyazaki A."/>
            <person name="Munoz-Torres E."/>
            <person name="Oguiza J.A."/>
            <person name="Ohm R."/>
            <person name="Olmedo M."/>
            <person name="Orejas M."/>
            <person name="Ortiz-Castellanos L."/>
            <person name="Pisabarro A.G."/>
            <person name="Rodriguez-Romero J."/>
            <person name="Ruiz-Herrera J."/>
            <person name="Ruiz-Vazquez R."/>
            <person name="Sanz C."/>
            <person name="Schackwitz W."/>
            <person name="Schmutz J."/>
            <person name="Shahriari M."/>
            <person name="Shelest E."/>
            <person name="Silva-Franco F."/>
            <person name="Soanes D."/>
            <person name="Syed K."/>
            <person name="Tagua V.G."/>
            <person name="Talbot N.J."/>
            <person name="Thon M."/>
            <person name="De vries R.P."/>
            <person name="Wiebenga A."/>
            <person name="Yadav J.S."/>
            <person name="Braun E.L."/>
            <person name="Baker S."/>
            <person name="Garre V."/>
            <person name="Horwitz B."/>
            <person name="Torres-Martinez S."/>
            <person name="Idnurm A."/>
            <person name="Herrera-Estrella A."/>
            <person name="Gabaldon T."/>
            <person name="Grigoriev I.V."/>
        </authorList>
    </citation>
    <scope>NUCLEOTIDE SEQUENCE [LARGE SCALE GENOMIC DNA]</scope>
    <source>
        <strain evidence="4">NRRL 1555(-)</strain>
    </source>
</reference>
<feature type="region of interest" description="Disordered" evidence="2">
    <location>
        <begin position="201"/>
        <end position="255"/>
    </location>
</feature>
<dbReference type="InParanoid" id="A0A167QGR7"/>
<keyword evidence="1" id="KW-0175">Coiled coil</keyword>
<feature type="region of interest" description="Disordered" evidence="2">
    <location>
        <begin position="68"/>
        <end position="119"/>
    </location>
</feature>
<dbReference type="GO" id="GO:0005730">
    <property type="term" value="C:nucleolus"/>
    <property type="evidence" value="ECO:0007669"/>
    <property type="project" value="TreeGrafter"/>
</dbReference>
<dbReference type="Pfam" id="PF15375">
    <property type="entry name" value="FSAF1"/>
    <property type="match status" value="1"/>
</dbReference>
<keyword evidence="4" id="KW-1185">Reference proteome</keyword>
<dbReference type="InterPro" id="IPR053030">
    <property type="entry name" value="Ribosomal_biogenesis_FAF1-like"/>
</dbReference>
<evidence type="ECO:0000256" key="1">
    <source>
        <dbReference type="SAM" id="Coils"/>
    </source>
</evidence>